<evidence type="ECO:0000313" key="2">
    <source>
        <dbReference type="EMBL" id="PZR00320.1"/>
    </source>
</evidence>
<reference evidence="2 3" key="1">
    <citation type="submission" date="2017-08" db="EMBL/GenBank/DDBJ databases">
        <title>Infants hospitalized years apart are colonized by the same room-sourced microbial strains.</title>
        <authorList>
            <person name="Brooks B."/>
            <person name="Olm M.R."/>
            <person name="Firek B.A."/>
            <person name="Baker R."/>
            <person name="Thomas B.C."/>
            <person name="Morowitz M.J."/>
            <person name="Banfield J.F."/>
        </authorList>
    </citation>
    <scope>NUCLEOTIDE SEQUENCE [LARGE SCALE GENOMIC DNA]</scope>
    <source>
        <strain evidence="2">S2_003_000_R2_11</strain>
    </source>
</reference>
<name>A0A2W5SDS6_CERSP</name>
<comment type="caution">
    <text evidence="2">The sequence shown here is derived from an EMBL/GenBank/DDBJ whole genome shotgun (WGS) entry which is preliminary data.</text>
</comment>
<organism evidence="2 3">
    <name type="scientific">Cereibacter sphaeroides</name>
    <name type="common">Rhodobacter sphaeroides</name>
    <dbReference type="NCBI Taxonomy" id="1063"/>
    <lineage>
        <taxon>Bacteria</taxon>
        <taxon>Pseudomonadati</taxon>
        <taxon>Pseudomonadota</taxon>
        <taxon>Alphaproteobacteria</taxon>
        <taxon>Rhodobacterales</taxon>
        <taxon>Paracoccaceae</taxon>
        <taxon>Cereibacter</taxon>
    </lineage>
</organism>
<evidence type="ECO:0000259" key="1">
    <source>
        <dbReference type="Pfam" id="PF01882"/>
    </source>
</evidence>
<feature type="domain" description="DUF58" evidence="1">
    <location>
        <begin position="55"/>
        <end position="266"/>
    </location>
</feature>
<evidence type="ECO:0000313" key="3">
    <source>
        <dbReference type="Proteomes" id="UP000248975"/>
    </source>
</evidence>
<sequence>MDGGRDPRIWVGLDRLAQLGVRARNIDFLPRQPVGSALSGRRASRLRGRGLEFEEIRAYLPGDDIRNMDWRVTARTGNPHVRVTREERDRPALILVDQRQAMFFGSRLNMKSVTAAEFAALTAWRILGAGDRVGGMVITETGTAFVKARRSRASVLQFLSLVAESNDALSAITPSSAEAPGLLNQAIAKAAQIVSHDWLLLIVSDFDGADDETFRILTGIARGNDLVLAAVSDPLAHELPAQGRLVAGDGRLQVELDLTEARARRNLTEVGGERLKRLLSWQDRLDAAILPLDSGEPTEPQVLRLLGGRSGGIRR</sequence>
<gene>
    <name evidence="2" type="ORF">DI533_07010</name>
</gene>
<dbReference type="EMBL" id="QFQS01000001">
    <property type="protein sequence ID" value="PZR00320.1"/>
    <property type="molecule type" value="Genomic_DNA"/>
</dbReference>
<dbReference type="Pfam" id="PF01882">
    <property type="entry name" value="DUF58"/>
    <property type="match status" value="1"/>
</dbReference>
<protein>
    <submittedName>
        <fullName evidence="2">DUF58 domain-containing protein</fullName>
    </submittedName>
</protein>
<dbReference type="AlphaFoldDB" id="A0A2W5SDS6"/>
<dbReference type="InterPro" id="IPR002881">
    <property type="entry name" value="DUF58"/>
</dbReference>
<accession>A0A2W5SDS6</accession>
<proteinExistence type="predicted"/>
<dbReference type="PANTHER" id="PTHR33608:SF12">
    <property type="entry name" value="DUF58 DOMAIN-CONTAINING PROTEIN"/>
    <property type="match status" value="1"/>
</dbReference>
<dbReference type="PANTHER" id="PTHR33608">
    <property type="entry name" value="BLL2464 PROTEIN"/>
    <property type="match status" value="1"/>
</dbReference>
<dbReference type="Proteomes" id="UP000248975">
    <property type="component" value="Unassembled WGS sequence"/>
</dbReference>